<proteinExistence type="predicted"/>
<comment type="caution">
    <text evidence="1">The sequence shown here is derived from an EMBL/GenBank/DDBJ whole genome shotgun (WGS) entry which is preliminary data.</text>
</comment>
<accession>A0A8J2K4U2</accession>
<name>A0A8J2K4U2_9HEXA</name>
<evidence type="ECO:0000313" key="2">
    <source>
        <dbReference type="Proteomes" id="UP000708208"/>
    </source>
</evidence>
<protein>
    <submittedName>
        <fullName evidence="1">Uncharacterized protein</fullName>
    </submittedName>
</protein>
<evidence type="ECO:0000313" key="1">
    <source>
        <dbReference type="EMBL" id="CAG7729549.1"/>
    </source>
</evidence>
<keyword evidence="2" id="KW-1185">Reference proteome</keyword>
<sequence length="13" mass="1498">YLLLNCSANCDRI</sequence>
<gene>
    <name evidence="1" type="ORF">AFUS01_LOCUS18252</name>
</gene>
<organism evidence="1 2">
    <name type="scientific">Allacma fusca</name>
    <dbReference type="NCBI Taxonomy" id="39272"/>
    <lineage>
        <taxon>Eukaryota</taxon>
        <taxon>Metazoa</taxon>
        <taxon>Ecdysozoa</taxon>
        <taxon>Arthropoda</taxon>
        <taxon>Hexapoda</taxon>
        <taxon>Collembola</taxon>
        <taxon>Symphypleona</taxon>
        <taxon>Sminthuridae</taxon>
        <taxon>Allacma</taxon>
    </lineage>
</organism>
<dbReference type="Proteomes" id="UP000708208">
    <property type="component" value="Unassembled WGS sequence"/>
</dbReference>
<feature type="non-terminal residue" evidence="1">
    <location>
        <position position="1"/>
    </location>
</feature>
<reference evidence="1" key="1">
    <citation type="submission" date="2021-06" db="EMBL/GenBank/DDBJ databases">
        <authorList>
            <person name="Hodson N. C."/>
            <person name="Mongue J. A."/>
            <person name="Jaron S. K."/>
        </authorList>
    </citation>
    <scope>NUCLEOTIDE SEQUENCE</scope>
</reference>
<dbReference type="EMBL" id="CAJVCH010180295">
    <property type="protein sequence ID" value="CAG7729549.1"/>
    <property type="molecule type" value="Genomic_DNA"/>
</dbReference>